<dbReference type="PROSITE" id="PS50106">
    <property type="entry name" value="PDZ"/>
    <property type="match status" value="1"/>
</dbReference>
<dbReference type="SUPFAM" id="SSF52096">
    <property type="entry name" value="ClpP/crotonase"/>
    <property type="match status" value="1"/>
</dbReference>
<evidence type="ECO:0000256" key="2">
    <source>
        <dbReference type="ARBA" id="ARBA00022670"/>
    </source>
</evidence>
<dbReference type="Gene3D" id="2.30.42.10">
    <property type="match status" value="1"/>
</dbReference>
<feature type="signal peptide" evidence="6">
    <location>
        <begin position="1"/>
        <end position="19"/>
    </location>
</feature>
<feature type="chain" id="PRO_5026663116" evidence="6">
    <location>
        <begin position="20"/>
        <end position="428"/>
    </location>
</feature>
<protein>
    <submittedName>
        <fullName evidence="8">PDZ domain-containing protein</fullName>
    </submittedName>
</protein>
<dbReference type="GO" id="GO:0007165">
    <property type="term" value="P:signal transduction"/>
    <property type="evidence" value="ECO:0007669"/>
    <property type="project" value="TreeGrafter"/>
</dbReference>
<dbReference type="PANTHER" id="PTHR32060">
    <property type="entry name" value="TAIL-SPECIFIC PROTEASE"/>
    <property type="match status" value="1"/>
</dbReference>
<dbReference type="Gene3D" id="3.30.750.44">
    <property type="match status" value="1"/>
</dbReference>
<dbReference type="RefSeq" id="WP_161314514.1">
    <property type="nucleotide sequence ID" value="NZ_WTUW01000001.1"/>
</dbReference>
<organism evidence="8 9">
    <name type="scientific">Sneathiella litorea</name>
    <dbReference type="NCBI Taxonomy" id="2606216"/>
    <lineage>
        <taxon>Bacteria</taxon>
        <taxon>Pseudomonadati</taxon>
        <taxon>Pseudomonadota</taxon>
        <taxon>Alphaproteobacteria</taxon>
        <taxon>Sneathiellales</taxon>
        <taxon>Sneathiellaceae</taxon>
        <taxon>Sneathiella</taxon>
    </lineage>
</organism>
<dbReference type="InterPro" id="IPR029045">
    <property type="entry name" value="ClpP/crotonase-like_dom_sf"/>
</dbReference>
<dbReference type="Gene3D" id="3.90.226.10">
    <property type="entry name" value="2-enoyl-CoA Hydratase, Chain A, domain 1"/>
    <property type="match status" value="1"/>
</dbReference>
<dbReference type="InterPro" id="IPR041489">
    <property type="entry name" value="PDZ_6"/>
</dbReference>
<gene>
    <name evidence="8" type="ORF">GQE98_04905</name>
</gene>
<dbReference type="InterPro" id="IPR005151">
    <property type="entry name" value="Tail-specific_protease"/>
</dbReference>
<accession>A0A6L8W664</accession>
<keyword evidence="4 5" id="KW-0720">Serine protease</keyword>
<dbReference type="SUPFAM" id="SSF50156">
    <property type="entry name" value="PDZ domain-like"/>
    <property type="match status" value="1"/>
</dbReference>
<keyword evidence="9" id="KW-1185">Reference proteome</keyword>
<evidence type="ECO:0000313" key="8">
    <source>
        <dbReference type="EMBL" id="MZR29972.1"/>
    </source>
</evidence>
<evidence type="ECO:0000256" key="6">
    <source>
        <dbReference type="SAM" id="SignalP"/>
    </source>
</evidence>
<dbReference type="SMART" id="SM00245">
    <property type="entry name" value="TSPc"/>
    <property type="match status" value="1"/>
</dbReference>
<dbReference type="EMBL" id="WTUW01000001">
    <property type="protein sequence ID" value="MZR29972.1"/>
    <property type="molecule type" value="Genomic_DNA"/>
</dbReference>
<dbReference type="InterPro" id="IPR004447">
    <property type="entry name" value="Peptidase_S41A"/>
</dbReference>
<dbReference type="SMART" id="SM00228">
    <property type="entry name" value="PDZ"/>
    <property type="match status" value="1"/>
</dbReference>
<evidence type="ECO:0000313" key="9">
    <source>
        <dbReference type="Proteomes" id="UP000476030"/>
    </source>
</evidence>
<dbReference type="CDD" id="cd07560">
    <property type="entry name" value="Peptidase_S41_CPP"/>
    <property type="match status" value="1"/>
</dbReference>
<evidence type="ECO:0000259" key="7">
    <source>
        <dbReference type="PROSITE" id="PS50106"/>
    </source>
</evidence>
<comment type="caution">
    <text evidence="8">The sequence shown here is derived from an EMBL/GenBank/DDBJ whole genome shotgun (WGS) entry which is preliminary data.</text>
</comment>
<evidence type="ECO:0000256" key="4">
    <source>
        <dbReference type="ARBA" id="ARBA00022825"/>
    </source>
</evidence>
<dbReference type="PANTHER" id="PTHR32060:SF30">
    <property type="entry name" value="CARBOXY-TERMINAL PROCESSING PROTEASE CTPA"/>
    <property type="match status" value="1"/>
</dbReference>
<dbReference type="Proteomes" id="UP000476030">
    <property type="component" value="Unassembled WGS sequence"/>
</dbReference>
<dbReference type="AlphaFoldDB" id="A0A6L8W664"/>
<dbReference type="InterPro" id="IPR001478">
    <property type="entry name" value="PDZ"/>
</dbReference>
<reference evidence="8 9" key="1">
    <citation type="submission" date="2019-12" db="EMBL/GenBank/DDBJ databases">
        <title>Snethiella sp. nov. sp. isolated from sea sand.</title>
        <authorList>
            <person name="Kim J."/>
            <person name="Jeong S.E."/>
            <person name="Jung H.S."/>
            <person name="Jeon C.O."/>
        </authorList>
    </citation>
    <scope>NUCLEOTIDE SEQUENCE [LARGE SCALE GENOMIC DNA]</scope>
    <source>
        <strain evidence="8 9">DP05</strain>
    </source>
</reference>
<dbReference type="GO" id="GO:0030288">
    <property type="term" value="C:outer membrane-bounded periplasmic space"/>
    <property type="evidence" value="ECO:0007669"/>
    <property type="project" value="TreeGrafter"/>
</dbReference>
<dbReference type="Pfam" id="PF03572">
    <property type="entry name" value="Peptidase_S41"/>
    <property type="match status" value="1"/>
</dbReference>
<proteinExistence type="inferred from homology"/>
<dbReference type="InterPro" id="IPR036034">
    <property type="entry name" value="PDZ_sf"/>
</dbReference>
<keyword evidence="6" id="KW-0732">Signal</keyword>
<evidence type="ECO:0000256" key="3">
    <source>
        <dbReference type="ARBA" id="ARBA00022801"/>
    </source>
</evidence>
<dbReference type="PROSITE" id="PS51257">
    <property type="entry name" value="PROKAR_LIPOPROTEIN"/>
    <property type="match status" value="1"/>
</dbReference>
<evidence type="ECO:0000256" key="5">
    <source>
        <dbReference type="RuleBase" id="RU004404"/>
    </source>
</evidence>
<dbReference type="NCBIfam" id="TIGR00225">
    <property type="entry name" value="prc"/>
    <property type="match status" value="1"/>
</dbReference>
<dbReference type="Pfam" id="PF17820">
    <property type="entry name" value="PDZ_6"/>
    <property type="match status" value="1"/>
</dbReference>
<keyword evidence="3 5" id="KW-0378">Hydrolase</keyword>
<dbReference type="CDD" id="cd06782">
    <property type="entry name" value="cpPDZ_CPP-like"/>
    <property type="match status" value="1"/>
</dbReference>
<feature type="domain" description="PDZ" evidence="7">
    <location>
        <begin position="121"/>
        <end position="203"/>
    </location>
</feature>
<dbReference type="GO" id="GO:0008236">
    <property type="term" value="F:serine-type peptidase activity"/>
    <property type="evidence" value="ECO:0007669"/>
    <property type="project" value="UniProtKB-KW"/>
</dbReference>
<evidence type="ECO:0000256" key="1">
    <source>
        <dbReference type="ARBA" id="ARBA00009179"/>
    </source>
</evidence>
<sequence length="428" mass="46371">MFRRILIALNILMLVTACAIPITRNHDVVSAMERYEAAYRETVKDDPRMAENISVMADVLQTVDQRYVDDVNPEDLIDKAIEGLKSVPIEGKGETDPTTRALNMMLASMDRYTGYMAPQRFSSYRESLEGHFVGLGIHIRMIDDNLTIMNLLRGSGAEEAGLQEKDIITHVDGTPIKGLTLSQARDKLRGPEHTITTLTLQRENTPSPLQVDVVRRDVEVTAVEHHIDGNIGYIRIFSFTRKTGPGVATALKDFQYSLGSNLCGIVLDMRNNPGGLVSAAEIVADAFLDGGNIYSVSNRGQEMISREADLGDEVKGAPIVVMLNKKSASSSEIVAGALKYQARAKLFGEKSFGKGLMQSLMPLSNGGGLRLTTGRFTTGGGPTFNGVGLTPDIPYTGQEGESDDAQIALAAKSLNCSTNIKTALVTTE</sequence>
<dbReference type="GO" id="GO:0004175">
    <property type="term" value="F:endopeptidase activity"/>
    <property type="evidence" value="ECO:0007669"/>
    <property type="project" value="TreeGrafter"/>
</dbReference>
<comment type="similarity">
    <text evidence="1 5">Belongs to the peptidase S41A family.</text>
</comment>
<keyword evidence="2 5" id="KW-0645">Protease</keyword>
<dbReference type="GO" id="GO:0006508">
    <property type="term" value="P:proteolysis"/>
    <property type="evidence" value="ECO:0007669"/>
    <property type="project" value="UniProtKB-KW"/>
</dbReference>
<name>A0A6L8W664_9PROT</name>